<dbReference type="AlphaFoldDB" id="A0AA46X1Y8"/>
<dbReference type="RefSeq" id="WP_085470628.1">
    <property type="nucleotide sequence ID" value="NZ_CP083975.1"/>
</dbReference>
<accession>A0AA46X1Y8</accession>
<sequence>MDTARPGTLSIADLTKGAAEEPLLAEGGAVSSPWLVVDLDETPTGGLERAVEQAALADRLLIGRSTREVRADLAPLIDALDLTYAPGAVSRGVVETARPHAAIAAFTDAVEKNPQATLALRQVLRASETLTVPAAIDIESFAYSTLQGGPEFAAWLTERGPRPLPPPCDEPVLIARDGDVLRITLNRPDRRNAYGTALRDALVDALRLVVLDDSIEHVVLDGAGSSFCAGGDLDEFGRTPDITLAHLIRTRGGAGRLVAQLADRIEVHLHGHCIGAGIEIPAFAGRVVAAPGTMFRLPEVAMGLIPGAGGTVSIPHRIGRWRALHLFVTAVPLDAMDALRWGLIDEIRPLVS</sequence>
<evidence type="ECO:0000313" key="2">
    <source>
        <dbReference type="EMBL" id="UZF47819.1"/>
    </source>
</evidence>
<dbReference type="SUPFAM" id="SSF52096">
    <property type="entry name" value="ClpP/crotonase"/>
    <property type="match status" value="1"/>
</dbReference>
<gene>
    <name evidence="2" type="ORF">KUM34_025680</name>
</gene>
<comment type="similarity">
    <text evidence="1">Belongs to the enoyl-CoA hydratase/isomerase family.</text>
</comment>
<dbReference type="Proteomes" id="UP001162740">
    <property type="component" value="Plasmid pGD02.2.1"/>
</dbReference>
<organism evidence="2 3">
    <name type="scientific">Rhodococcus rhodochrous</name>
    <dbReference type="NCBI Taxonomy" id="1829"/>
    <lineage>
        <taxon>Bacteria</taxon>
        <taxon>Bacillati</taxon>
        <taxon>Actinomycetota</taxon>
        <taxon>Actinomycetes</taxon>
        <taxon>Mycobacteriales</taxon>
        <taxon>Nocardiaceae</taxon>
        <taxon>Rhodococcus</taxon>
    </lineage>
</organism>
<proteinExistence type="inferred from homology"/>
<evidence type="ECO:0000256" key="1">
    <source>
        <dbReference type="ARBA" id="ARBA00005254"/>
    </source>
</evidence>
<dbReference type="PANTHER" id="PTHR43802">
    <property type="entry name" value="ENOYL-COA HYDRATASE"/>
    <property type="match status" value="1"/>
</dbReference>
<dbReference type="GO" id="GO:0003824">
    <property type="term" value="F:catalytic activity"/>
    <property type="evidence" value="ECO:0007669"/>
    <property type="project" value="UniProtKB-ARBA"/>
</dbReference>
<dbReference type="EMBL" id="CP083975">
    <property type="protein sequence ID" value="UZF47819.1"/>
    <property type="molecule type" value="Genomic_DNA"/>
</dbReference>
<name>A0AA46X1Y8_RHORH</name>
<protein>
    <submittedName>
        <fullName evidence="2">Enoyl-CoA hydratase/isomerase family protein</fullName>
    </submittedName>
</protein>
<dbReference type="CDD" id="cd06558">
    <property type="entry name" value="crotonase-like"/>
    <property type="match status" value="1"/>
</dbReference>
<evidence type="ECO:0000313" key="3">
    <source>
        <dbReference type="Proteomes" id="UP001162740"/>
    </source>
</evidence>
<keyword evidence="2" id="KW-0614">Plasmid</keyword>
<dbReference type="Gene3D" id="3.30.300.220">
    <property type="match status" value="1"/>
</dbReference>
<dbReference type="InterPro" id="IPR001753">
    <property type="entry name" value="Enoyl-CoA_hydra/iso"/>
</dbReference>
<reference evidence="2 3" key="1">
    <citation type="journal article" date="2021" name="Front. Microbiol.">
        <title>Bacterial Transformation of Aromatic Monomers in Softwood Black Liquor.</title>
        <authorList>
            <person name="Navas L.E."/>
            <person name="Dexter G."/>
            <person name="Liu J."/>
            <person name="Levy-Booth D."/>
            <person name="Cho M."/>
            <person name="Jang S.K."/>
            <person name="Mansfield S.D."/>
            <person name="Renneckar S."/>
            <person name="Mohn W.W."/>
            <person name="Eltis L.D."/>
        </authorList>
    </citation>
    <scope>NUCLEOTIDE SEQUENCE [LARGE SCALE GENOMIC DNA]</scope>
    <source>
        <strain evidence="2 3">GD02</strain>
    </source>
</reference>
<dbReference type="Pfam" id="PF00378">
    <property type="entry name" value="ECH_1"/>
    <property type="match status" value="1"/>
</dbReference>
<dbReference type="InterPro" id="IPR029045">
    <property type="entry name" value="ClpP/crotonase-like_dom_sf"/>
</dbReference>
<dbReference type="PANTHER" id="PTHR43802:SF1">
    <property type="entry name" value="IP11341P-RELATED"/>
    <property type="match status" value="1"/>
</dbReference>
<dbReference type="Gene3D" id="3.90.226.20">
    <property type="match status" value="1"/>
</dbReference>
<geneLocation type="plasmid" evidence="2 3">
    <name>pGD02.2.1</name>
</geneLocation>